<evidence type="ECO:0000256" key="2">
    <source>
        <dbReference type="ARBA" id="ARBA00007783"/>
    </source>
</evidence>
<evidence type="ECO:0000256" key="6">
    <source>
        <dbReference type="ARBA" id="ARBA00022692"/>
    </source>
</evidence>
<proteinExistence type="inferred from homology"/>
<sequence length="294" mass="32708">MTEHSALRDPEYSIPGDSRGLLSLPKHRYLLSLLIKKGVATRYYGSALGWAWSYIRPLAQFFMYWIVIGVLLGVARGGGMEAFPVYLFSGITMINLFSETLRATTNSITSNKALIQKIYFPRELFPVAAAVGAIIHYLPQAVLLLVIYLLLGGAITWMSVAAFLAGVVIVVTFGLGLGLFFGGFNVAYRDSKNIVDLILMFATWTSPVLYTFNLVQQQAQHIGAEWIYYLYMVNPATAGVELSHTAFWEHLSPAAARPDGLWYFALVGFVISLLTLVVGQYVFHRMEGRFAQEL</sequence>
<protein>
    <recommendedName>
        <fullName evidence="9">Transport permease protein</fullName>
    </recommendedName>
</protein>
<keyword evidence="7 9" id="KW-1133">Transmembrane helix</keyword>
<keyword evidence="12" id="KW-1185">Reference proteome</keyword>
<evidence type="ECO:0000313" key="11">
    <source>
        <dbReference type="EMBL" id="CAG7617083.1"/>
    </source>
</evidence>
<keyword evidence="8 9" id="KW-0472">Membrane</keyword>
<keyword evidence="3 9" id="KW-0813">Transport</keyword>
<comment type="subcellular location">
    <subcellularLocation>
        <location evidence="1">Cell inner membrane</location>
        <topology evidence="1">Multi-pass membrane protein</topology>
    </subcellularLocation>
    <subcellularLocation>
        <location evidence="9">Cell membrane</location>
        <topology evidence="9">Multi-pass membrane protein</topology>
    </subcellularLocation>
</comment>
<comment type="similarity">
    <text evidence="2 9">Belongs to the ABC-2 integral membrane protein family.</text>
</comment>
<accession>A0A916NHX7</accession>
<feature type="transmembrane region" description="Helical" evidence="9">
    <location>
        <begin position="61"/>
        <end position="79"/>
    </location>
</feature>
<gene>
    <name evidence="11" type="ORF">LEUCIP111803_02060</name>
</gene>
<keyword evidence="4 9" id="KW-1003">Cell membrane</keyword>
<dbReference type="GO" id="GO:0015920">
    <property type="term" value="P:lipopolysaccharide transport"/>
    <property type="evidence" value="ECO:0007669"/>
    <property type="project" value="TreeGrafter"/>
</dbReference>
<comment type="caution">
    <text evidence="11">The sequence shown here is derived from an EMBL/GenBank/DDBJ whole genome shotgun (WGS) entry which is preliminary data.</text>
</comment>
<evidence type="ECO:0000313" key="12">
    <source>
        <dbReference type="Proteomes" id="UP000693892"/>
    </source>
</evidence>
<dbReference type="EMBL" id="CAJVAP010000026">
    <property type="protein sequence ID" value="CAG7617083.1"/>
    <property type="molecule type" value="Genomic_DNA"/>
</dbReference>
<dbReference type="AlphaFoldDB" id="A0A916NHX7"/>
<dbReference type="InterPro" id="IPR013525">
    <property type="entry name" value="ABC2_TM"/>
</dbReference>
<dbReference type="Pfam" id="PF01061">
    <property type="entry name" value="ABC2_membrane"/>
    <property type="match status" value="1"/>
</dbReference>
<evidence type="ECO:0000256" key="5">
    <source>
        <dbReference type="ARBA" id="ARBA00022519"/>
    </source>
</evidence>
<evidence type="ECO:0000256" key="4">
    <source>
        <dbReference type="ARBA" id="ARBA00022475"/>
    </source>
</evidence>
<keyword evidence="6 9" id="KW-0812">Transmembrane</keyword>
<organism evidence="11 12">
    <name type="scientific">Leucobacter soli</name>
    <dbReference type="NCBI Taxonomy" id="2812850"/>
    <lineage>
        <taxon>Bacteria</taxon>
        <taxon>Bacillati</taxon>
        <taxon>Actinomycetota</taxon>
        <taxon>Actinomycetes</taxon>
        <taxon>Micrococcales</taxon>
        <taxon>Microbacteriaceae</taxon>
        <taxon>Leucobacter</taxon>
    </lineage>
</organism>
<evidence type="ECO:0000256" key="7">
    <source>
        <dbReference type="ARBA" id="ARBA00022989"/>
    </source>
</evidence>
<dbReference type="GO" id="GO:0140359">
    <property type="term" value="F:ABC-type transporter activity"/>
    <property type="evidence" value="ECO:0007669"/>
    <property type="project" value="InterPro"/>
</dbReference>
<dbReference type="PROSITE" id="PS51012">
    <property type="entry name" value="ABC_TM2"/>
    <property type="match status" value="1"/>
</dbReference>
<feature type="transmembrane region" description="Helical" evidence="9">
    <location>
        <begin position="261"/>
        <end position="283"/>
    </location>
</feature>
<evidence type="ECO:0000256" key="3">
    <source>
        <dbReference type="ARBA" id="ARBA00022448"/>
    </source>
</evidence>
<dbReference type="GO" id="GO:0005886">
    <property type="term" value="C:plasma membrane"/>
    <property type="evidence" value="ECO:0007669"/>
    <property type="project" value="UniProtKB-SubCell"/>
</dbReference>
<comment type="caution">
    <text evidence="9">Lacks conserved residue(s) required for the propagation of feature annotation.</text>
</comment>
<dbReference type="Proteomes" id="UP000693892">
    <property type="component" value="Unassembled WGS sequence"/>
</dbReference>
<evidence type="ECO:0000256" key="9">
    <source>
        <dbReference type="RuleBase" id="RU361157"/>
    </source>
</evidence>
<dbReference type="PANTHER" id="PTHR30413:SF8">
    <property type="entry name" value="TRANSPORT PERMEASE PROTEIN"/>
    <property type="match status" value="1"/>
</dbReference>
<evidence type="ECO:0000256" key="1">
    <source>
        <dbReference type="ARBA" id="ARBA00004429"/>
    </source>
</evidence>
<dbReference type="RefSeq" id="WP_218115994.1">
    <property type="nucleotide sequence ID" value="NZ_CAJVAP010000026.1"/>
</dbReference>
<dbReference type="InterPro" id="IPR047817">
    <property type="entry name" value="ABC2_TM_bact-type"/>
</dbReference>
<reference evidence="11" key="1">
    <citation type="submission" date="2021-06" db="EMBL/GenBank/DDBJ databases">
        <authorList>
            <person name="Criscuolo A."/>
        </authorList>
    </citation>
    <scope>NUCLEOTIDE SEQUENCE</scope>
    <source>
        <strain evidence="11">CIP111803</strain>
    </source>
</reference>
<name>A0A916NHX7_9MICO</name>
<evidence type="ECO:0000259" key="10">
    <source>
        <dbReference type="PROSITE" id="PS51012"/>
    </source>
</evidence>
<feature type="transmembrane region" description="Helical" evidence="9">
    <location>
        <begin position="124"/>
        <end position="151"/>
    </location>
</feature>
<feature type="transmembrane region" description="Helical" evidence="9">
    <location>
        <begin position="194"/>
        <end position="212"/>
    </location>
</feature>
<feature type="transmembrane region" description="Helical" evidence="9">
    <location>
        <begin position="157"/>
        <end position="182"/>
    </location>
</feature>
<dbReference type="PANTHER" id="PTHR30413">
    <property type="entry name" value="INNER MEMBRANE TRANSPORT PERMEASE"/>
    <property type="match status" value="1"/>
</dbReference>
<evidence type="ECO:0000256" key="8">
    <source>
        <dbReference type="ARBA" id="ARBA00023136"/>
    </source>
</evidence>
<feature type="domain" description="ABC transmembrane type-2" evidence="10">
    <location>
        <begin position="48"/>
        <end position="286"/>
    </location>
</feature>
<keyword evidence="5" id="KW-0997">Cell inner membrane</keyword>